<feature type="compositionally biased region" description="Basic and acidic residues" evidence="1">
    <location>
        <begin position="486"/>
        <end position="497"/>
    </location>
</feature>
<dbReference type="SUPFAM" id="SSF49265">
    <property type="entry name" value="Fibronectin type III"/>
    <property type="match status" value="1"/>
</dbReference>
<dbReference type="Proteomes" id="UP001212411">
    <property type="component" value="Chromosome 1"/>
</dbReference>
<accession>A0AAE9W941</accession>
<dbReference type="InterPro" id="IPR036116">
    <property type="entry name" value="FN3_sf"/>
</dbReference>
<gene>
    <name evidence="4" type="ORF">SOMG_00796</name>
</gene>
<dbReference type="GO" id="GO:0005802">
    <property type="term" value="C:trans-Golgi network"/>
    <property type="evidence" value="ECO:0007669"/>
    <property type="project" value="TreeGrafter"/>
</dbReference>
<dbReference type="CDD" id="cd13945">
    <property type="entry name" value="Chs5_N"/>
    <property type="match status" value="1"/>
</dbReference>
<dbReference type="Pfam" id="PF00533">
    <property type="entry name" value="BRCT"/>
    <property type="match status" value="1"/>
</dbReference>
<dbReference type="GO" id="GO:0000747">
    <property type="term" value="P:conjugation with cellular fusion"/>
    <property type="evidence" value="ECO:0007669"/>
    <property type="project" value="TreeGrafter"/>
</dbReference>
<sequence length="569" mass="62653">MAEANQFMVSVAKIDAGMAILLTPSFHIIEFPSVLLPENVKAGSIIDMSVRHNREEEASREKEFDDIQNEIYEAYGQNLPSAPVLRVKNVTQTSIVLEWDALQLGTSRLKSLCLYKNNIRALNITNLLSTRHAKLSGLSLDTDYDFTLVLDTTAGRFNSTHIKVKTLRMIDLTGIQVCVGNMVPEEMQALQKCIERIHAKPIQTSVQIDTTHFICSSVGGREYERAKTANIPVLGVDYLLKCESEGRLVNVSGFYIENRSGGSSSANISHPNVGGVQTPPVHNQAQTANPTSTVQNVAEKEPAVDQPKEEPPNADINVPADEHATKQQSEQKEQGEVGELQVKGETDASSKEPSSSTNPLNSAEQSVDVSSDIGIPNNTNNKAQNANLSNPKSEVKVKASDKGEWTDASIHESEQSKQEVVSQNNMEPIQEGDESNITADNEVQNQNAGEHVNKWSTDQEELATPSHEVNEEKDTNVNDETQESTSLKEEDKPRAAEEAVDENNTVKEVNQEKDTVENKENRSLNKDIEDENQVTENHDPSTEEKDSESLDEPQAKVDPSDDFESVNLG</sequence>
<feature type="compositionally biased region" description="Polar residues" evidence="1">
    <location>
        <begin position="261"/>
        <end position="270"/>
    </location>
</feature>
<dbReference type="Gene3D" id="3.40.50.10190">
    <property type="entry name" value="BRCT domain"/>
    <property type="match status" value="1"/>
</dbReference>
<evidence type="ECO:0000256" key="1">
    <source>
        <dbReference type="SAM" id="MobiDB-lite"/>
    </source>
</evidence>
<dbReference type="InterPro" id="IPR052827">
    <property type="entry name" value="CHS_Export/Cell_Fusion_Reg"/>
</dbReference>
<dbReference type="InterPro" id="IPR031673">
    <property type="entry name" value="Chs5_N"/>
</dbReference>
<dbReference type="GO" id="GO:0006893">
    <property type="term" value="P:Golgi to plasma membrane transport"/>
    <property type="evidence" value="ECO:0007669"/>
    <property type="project" value="TreeGrafter"/>
</dbReference>
<feature type="compositionally biased region" description="Low complexity" evidence="1">
    <location>
        <begin position="377"/>
        <end position="390"/>
    </location>
</feature>
<dbReference type="InterPro" id="IPR003961">
    <property type="entry name" value="FN3_dom"/>
</dbReference>
<dbReference type="PANTHER" id="PTHR47351">
    <property type="entry name" value="CHITIN BIOSYNTHESIS PROTEIN CHS5"/>
    <property type="match status" value="1"/>
</dbReference>
<dbReference type="EMBL" id="CP115611">
    <property type="protein sequence ID" value="WBW71091.1"/>
    <property type="molecule type" value="Genomic_DNA"/>
</dbReference>
<feature type="compositionally biased region" description="Basic and acidic residues" evidence="1">
    <location>
        <begin position="536"/>
        <end position="559"/>
    </location>
</feature>
<dbReference type="KEGG" id="som:SOMG_00796"/>
<evidence type="ECO:0000259" key="3">
    <source>
        <dbReference type="PROSITE" id="PS50853"/>
    </source>
</evidence>
<dbReference type="Pfam" id="PF16893">
    <property type="entry name" value="fn3_2"/>
    <property type="match status" value="1"/>
</dbReference>
<dbReference type="Pfam" id="PF16892">
    <property type="entry name" value="CHS5_N"/>
    <property type="match status" value="1"/>
</dbReference>
<feature type="domain" description="BRCT" evidence="2">
    <location>
        <begin position="172"/>
        <end position="256"/>
    </location>
</feature>
<evidence type="ECO:0000259" key="2">
    <source>
        <dbReference type="PROSITE" id="PS50172"/>
    </source>
</evidence>
<feature type="compositionally biased region" description="Polar residues" evidence="1">
    <location>
        <begin position="435"/>
        <end position="448"/>
    </location>
</feature>
<evidence type="ECO:0000313" key="4">
    <source>
        <dbReference type="EMBL" id="WBW71091.1"/>
    </source>
</evidence>
<reference evidence="4 5" key="1">
    <citation type="journal article" date="2023" name="G3 (Bethesda)">
        <title>A high-quality reference genome for the fission yeast Schizosaccharomyces osmophilus.</title>
        <authorList>
            <person name="Jia G.S."/>
            <person name="Zhang W.C."/>
            <person name="Liang Y."/>
            <person name="Liu X.H."/>
            <person name="Rhind N."/>
            <person name="Pidoux A."/>
            <person name="Brysch-Herzberg M."/>
            <person name="Du L.L."/>
        </authorList>
    </citation>
    <scope>NUCLEOTIDE SEQUENCE [LARGE SCALE GENOMIC DNA]</scope>
    <source>
        <strain evidence="4 5">CBS 15793</strain>
    </source>
</reference>
<dbReference type="InterPro" id="IPR013783">
    <property type="entry name" value="Ig-like_fold"/>
</dbReference>
<protein>
    <submittedName>
        <fullName evidence="4">Chs five like protein Cfr1</fullName>
    </submittedName>
</protein>
<dbReference type="Gene3D" id="2.60.40.10">
    <property type="entry name" value="Immunoglobulins"/>
    <property type="match status" value="1"/>
</dbReference>
<dbReference type="SMART" id="SM00292">
    <property type="entry name" value="BRCT"/>
    <property type="match status" value="1"/>
</dbReference>
<feature type="compositionally biased region" description="Acidic residues" evidence="1">
    <location>
        <begin position="560"/>
        <end position="569"/>
    </location>
</feature>
<evidence type="ECO:0000313" key="5">
    <source>
        <dbReference type="Proteomes" id="UP001212411"/>
    </source>
</evidence>
<feature type="compositionally biased region" description="Basic and acidic residues" evidence="1">
    <location>
        <begin position="509"/>
        <end position="527"/>
    </location>
</feature>
<feature type="compositionally biased region" description="Polar residues" evidence="1">
    <location>
        <begin position="280"/>
        <end position="296"/>
    </location>
</feature>
<dbReference type="SUPFAM" id="SSF52113">
    <property type="entry name" value="BRCT domain"/>
    <property type="match status" value="1"/>
</dbReference>
<dbReference type="AlphaFoldDB" id="A0AAE9W941"/>
<feature type="compositionally biased region" description="Basic and acidic residues" evidence="1">
    <location>
        <begin position="393"/>
        <end position="417"/>
    </location>
</feature>
<proteinExistence type="predicted"/>
<dbReference type="InterPro" id="IPR031669">
    <property type="entry name" value="Fn3_2"/>
</dbReference>
<feature type="region of interest" description="Disordered" evidence="1">
    <location>
        <begin position="261"/>
        <end position="569"/>
    </location>
</feature>
<organism evidence="4 5">
    <name type="scientific">Schizosaccharomyces osmophilus</name>
    <dbReference type="NCBI Taxonomy" id="2545709"/>
    <lineage>
        <taxon>Eukaryota</taxon>
        <taxon>Fungi</taxon>
        <taxon>Dikarya</taxon>
        <taxon>Ascomycota</taxon>
        <taxon>Taphrinomycotina</taxon>
        <taxon>Schizosaccharomycetes</taxon>
        <taxon>Schizosaccharomycetales</taxon>
        <taxon>Schizosaccharomycetaceae</taxon>
        <taxon>Schizosaccharomyces</taxon>
    </lineage>
</organism>
<feature type="domain" description="Fibronectin type-III" evidence="3">
    <location>
        <begin position="79"/>
        <end position="173"/>
    </location>
</feature>
<dbReference type="GO" id="GO:0034044">
    <property type="term" value="C:exomer complex"/>
    <property type="evidence" value="ECO:0007669"/>
    <property type="project" value="TreeGrafter"/>
</dbReference>
<feature type="compositionally biased region" description="Polar residues" evidence="1">
    <location>
        <begin position="418"/>
        <end position="427"/>
    </location>
</feature>
<dbReference type="Gene3D" id="6.20.120.50">
    <property type="match status" value="1"/>
</dbReference>
<dbReference type="InterPro" id="IPR036420">
    <property type="entry name" value="BRCT_dom_sf"/>
</dbReference>
<dbReference type="GO" id="GO:0046983">
    <property type="term" value="F:protein dimerization activity"/>
    <property type="evidence" value="ECO:0007669"/>
    <property type="project" value="InterPro"/>
</dbReference>
<dbReference type="PROSITE" id="PS50853">
    <property type="entry name" value="FN3"/>
    <property type="match status" value="1"/>
</dbReference>
<feature type="compositionally biased region" description="Polar residues" evidence="1">
    <location>
        <begin position="351"/>
        <end position="369"/>
    </location>
</feature>
<feature type="compositionally biased region" description="Basic and acidic residues" evidence="1">
    <location>
        <begin position="298"/>
        <end position="311"/>
    </location>
</feature>
<dbReference type="InterPro" id="IPR001357">
    <property type="entry name" value="BRCT_dom"/>
</dbReference>
<dbReference type="PANTHER" id="PTHR47351:SF1">
    <property type="entry name" value="CHITIN BIOSYNTHESIS PROTEIN CHS5"/>
    <property type="match status" value="1"/>
</dbReference>
<feature type="compositionally biased region" description="Basic and acidic residues" evidence="1">
    <location>
        <begin position="320"/>
        <end position="335"/>
    </location>
</feature>
<dbReference type="GeneID" id="80874279"/>
<dbReference type="CDD" id="cd00063">
    <property type="entry name" value="FN3"/>
    <property type="match status" value="1"/>
</dbReference>
<dbReference type="RefSeq" id="XP_056035334.1">
    <property type="nucleotide sequence ID" value="XM_056179590.1"/>
</dbReference>
<dbReference type="PROSITE" id="PS50172">
    <property type="entry name" value="BRCT"/>
    <property type="match status" value="1"/>
</dbReference>
<keyword evidence="5" id="KW-1185">Reference proteome</keyword>
<name>A0AAE9W941_9SCHI</name>